<dbReference type="InterPro" id="IPR001123">
    <property type="entry name" value="LeuE-type"/>
</dbReference>
<dbReference type="PANTHER" id="PTHR30086">
    <property type="entry name" value="ARGININE EXPORTER PROTEIN ARGO"/>
    <property type="match status" value="1"/>
</dbReference>
<keyword evidence="5 6" id="KW-0472">Membrane</keyword>
<evidence type="ECO:0000313" key="7">
    <source>
        <dbReference type="EMBL" id="QCI27922.1"/>
    </source>
</evidence>
<evidence type="ECO:0000256" key="6">
    <source>
        <dbReference type="SAM" id="Phobius"/>
    </source>
</evidence>
<feature type="transmembrane region" description="Helical" evidence="6">
    <location>
        <begin position="110"/>
        <end position="131"/>
    </location>
</feature>
<keyword evidence="4 6" id="KW-1133">Transmembrane helix</keyword>
<keyword evidence="2" id="KW-1003">Cell membrane</keyword>
<keyword evidence="8" id="KW-1185">Reference proteome</keyword>
<feature type="transmembrane region" description="Helical" evidence="6">
    <location>
        <begin position="73"/>
        <end position="90"/>
    </location>
</feature>
<dbReference type="Pfam" id="PF01810">
    <property type="entry name" value="LysE"/>
    <property type="match status" value="1"/>
</dbReference>
<name>A0ABX5THL4_9BACT</name>
<evidence type="ECO:0000256" key="5">
    <source>
        <dbReference type="ARBA" id="ARBA00023136"/>
    </source>
</evidence>
<protein>
    <submittedName>
        <fullName evidence="7">LysE family translocator</fullName>
    </submittedName>
</protein>
<reference evidence="7" key="1">
    <citation type="submission" date="2019-06" db="EMBL/GenBank/DDBJ databases">
        <title>A comparative analysis of the Nautiliaceae.</title>
        <authorList>
            <person name="Grosche A."/>
            <person name="Smedile F."/>
            <person name="Vetriani C."/>
        </authorList>
    </citation>
    <scope>NUCLEOTIDE SEQUENCE</scope>
    <source>
        <strain evidence="7">TB6</strain>
    </source>
</reference>
<dbReference type="EMBL" id="CP027432">
    <property type="protein sequence ID" value="QCI27922.1"/>
    <property type="molecule type" value="Genomic_DNA"/>
</dbReference>
<evidence type="ECO:0000256" key="3">
    <source>
        <dbReference type="ARBA" id="ARBA00022692"/>
    </source>
</evidence>
<dbReference type="Proteomes" id="UP000298805">
    <property type="component" value="Chromosome"/>
</dbReference>
<feature type="transmembrane region" description="Helical" evidence="6">
    <location>
        <begin position="42"/>
        <end position="61"/>
    </location>
</feature>
<feature type="transmembrane region" description="Helical" evidence="6">
    <location>
        <begin position="138"/>
        <end position="161"/>
    </location>
</feature>
<keyword evidence="3 6" id="KW-0812">Transmembrane</keyword>
<evidence type="ECO:0000256" key="4">
    <source>
        <dbReference type="ARBA" id="ARBA00022989"/>
    </source>
</evidence>
<dbReference type="PANTHER" id="PTHR30086:SF20">
    <property type="entry name" value="ARGININE EXPORTER PROTEIN ARGO-RELATED"/>
    <property type="match status" value="1"/>
</dbReference>
<feature type="transmembrane region" description="Helical" evidence="6">
    <location>
        <begin position="177"/>
        <end position="196"/>
    </location>
</feature>
<evidence type="ECO:0000313" key="8">
    <source>
        <dbReference type="Proteomes" id="UP000298805"/>
    </source>
</evidence>
<gene>
    <name evidence="7" type="ORF">C6V80_02745</name>
</gene>
<organism evidence="7 8">
    <name type="scientific">Caminibacter pacificus</name>
    <dbReference type="NCBI Taxonomy" id="1424653"/>
    <lineage>
        <taxon>Bacteria</taxon>
        <taxon>Pseudomonadati</taxon>
        <taxon>Campylobacterota</taxon>
        <taxon>Epsilonproteobacteria</taxon>
        <taxon>Nautiliales</taxon>
        <taxon>Nautiliaceae</taxon>
        <taxon>Caminibacter</taxon>
    </lineage>
</organism>
<evidence type="ECO:0000256" key="2">
    <source>
        <dbReference type="ARBA" id="ARBA00022475"/>
    </source>
</evidence>
<proteinExistence type="predicted"/>
<sequence>MMFWFIPLVIFLAVAIFSPGPNNVIAMSVGFNYGFKRVIPHLLAVVVGFSIMLFVVGIGIKELILKYQSAFEVMKYLCSFYLLYLAYKIATSKPNLNTNEAKPITFKESLLFQVINPKSWIAALSIVTIYLPKDNFLAALFITIIISDILIVLAISTWAVLGKSFNKIFKSEKTTKIFNFSMAILLVVSVLMILFVE</sequence>
<evidence type="ECO:0000256" key="1">
    <source>
        <dbReference type="ARBA" id="ARBA00004651"/>
    </source>
</evidence>
<comment type="subcellular location">
    <subcellularLocation>
        <location evidence="1">Cell membrane</location>
        <topology evidence="1">Multi-pass membrane protein</topology>
    </subcellularLocation>
</comment>
<accession>A0ABX5THL4</accession>